<organism evidence="1 2">
    <name type="scientific">Hymenobacter rubripertinctus</name>
    <dbReference type="NCBI Taxonomy" id="2029981"/>
    <lineage>
        <taxon>Bacteria</taxon>
        <taxon>Pseudomonadati</taxon>
        <taxon>Bacteroidota</taxon>
        <taxon>Cytophagia</taxon>
        <taxon>Cytophagales</taxon>
        <taxon>Hymenobacteraceae</taxon>
        <taxon>Hymenobacter</taxon>
    </lineage>
</organism>
<keyword evidence="2" id="KW-1185">Reference proteome</keyword>
<name>A0A418QXC0_9BACT</name>
<protein>
    <submittedName>
        <fullName evidence="1">Uncharacterized protein</fullName>
    </submittedName>
</protein>
<sequence>MAVDFFSGVCQNGDSAQDVTTAATFGLCDDRPRARAYLDHATPAQWVAVVDNRSEHEVTFTSIDNCLEIRRSDGNMESRCDGMLTYAGSIIFVELKEKNRSFLEEGLGQLETTILLFAAAHPERTYLTRKAYLANSRHPRFAAGRNTRAQQFRDRTGITPLVENTIVL</sequence>
<dbReference type="EMBL" id="QYCN01000015">
    <property type="protein sequence ID" value="RIY09817.1"/>
    <property type="molecule type" value="Genomic_DNA"/>
</dbReference>
<dbReference type="AlphaFoldDB" id="A0A418QXC0"/>
<evidence type="ECO:0000313" key="2">
    <source>
        <dbReference type="Proteomes" id="UP000284250"/>
    </source>
</evidence>
<accession>A0A418QXC0</accession>
<gene>
    <name evidence="1" type="ORF">D0T11_11650</name>
</gene>
<dbReference type="Proteomes" id="UP000284250">
    <property type="component" value="Unassembled WGS sequence"/>
</dbReference>
<reference evidence="1 2" key="1">
    <citation type="submission" date="2019-01" db="EMBL/GenBank/DDBJ databases">
        <title>Hymenobacter humicola sp. nov., isolated from soils in Antarctica.</title>
        <authorList>
            <person name="Sedlacek I."/>
            <person name="Holochova P."/>
            <person name="Kralova S."/>
            <person name="Pantucek R."/>
            <person name="Stankova E."/>
            <person name="Vrbovska V."/>
            <person name="Kristofova L."/>
            <person name="Svec P."/>
            <person name="Busse H.-J."/>
        </authorList>
    </citation>
    <scope>NUCLEOTIDE SEQUENCE [LARGE SCALE GENOMIC DNA]</scope>
    <source>
        <strain evidence="1 2">CCM 8852</strain>
    </source>
</reference>
<proteinExistence type="predicted"/>
<comment type="caution">
    <text evidence="1">The sequence shown here is derived from an EMBL/GenBank/DDBJ whole genome shotgun (WGS) entry which is preliminary data.</text>
</comment>
<evidence type="ECO:0000313" key="1">
    <source>
        <dbReference type="EMBL" id="RIY09817.1"/>
    </source>
</evidence>